<organism evidence="3 4">
    <name type="scientific">Geomesophilobacter sediminis</name>
    <dbReference type="NCBI Taxonomy" id="2798584"/>
    <lineage>
        <taxon>Bacteria</taxon>
        <taxon>Pseudomonadati</taxon>
        <taxon>Thermodesulfobacteriota</taxon>
        <taxon>Desulfuromonadia</taxon>
        <taxon>Geobacterales</taxon>
        <taxon>Geobacteraceae</taxon>
        <taxon>Geomesophilobacter</taxon>
    </lineage>
</organism>
<sequence>MQGGVPLLLKCQTGVKGLDEITDGGIPRGRPTLVCGGTGCGKTLLGMDFVIRGIVQFNEPGVFFSFEEKPEELIQNYASFGVDLEGLTREGKLVLEYVHIDRTEIEEAGDYDLEGLFVRLGHSIDTIGAQRVVIDTLEALFSMFANDMVLRAELRRLFAFLKGKGVTTIVTGETGAHTLTRFGLEEYVADCVIALDHTVKEQIATRRLRIVKYRGSSHGTNEYPFLIDHQGLSILPITSLKLDHPVSTERISTGIARLDNMLGGQGFYRGSSVLITGTAGTGKSSLAAHFVDAACRRGERAIYFAFEESQNQIIRNMRSIGIDLEQWVTRGLLTFHNTRPTMYGLEMHLVSMHKVVETAAPSVVVVDPVSNLISTSSIREAKAMLSRLVDYLKLKEITAICTDLATGPNPAESTEVGISSIMDAWLLLQDIAGSGERNRGLYVLKSRGMQHSNQVREFIMTNDGIELRDVYVGSCGVLTGAARTAQEAKEAAEALQRRQDIERKQRQLERRKIAIDAQIMALRTEYEADQDELQRVIAQAKRQEERLVLDAETMAAARQSDNLCRSAAAPETVQGGNQV</sequence>
<evidence type="ECO:0000313" key="4">
    <source>
        <dbReference type="Proteomes" id="UP000636888"/>
    </source>
</evidence>
<dbReference type="PANTHER" id="PTHR42926:SF1">
    <property type="entry name" value="CIRCADIAN CLOCK OSCILLATOR PROTEIN KAIC 1"/>
    <property type="match status" value="1"/>
</dbReference>
<feature type="domain" description="KaiC" evidence="2">
    <location>
        <begin position="9"/>
        <end position="248"/>
    </location>
</feature>
<dbReference type="NCBIfam" id="NF006799">
    <property type="entry name" value="PRK09302.1"/>
    <property type="match status" value="1"/>
</dbReference>
<dbReference type="Pfam" id="PF06745">
    <property type="entry name" value="ATPase"/>
    <property type="match status" value="2"/>
</dbReference>
<evidence type="ECO:0000313" key="3">
    <source>
        <dbReference type="EMBL" id="MBJ6723585.1"/>
    </source>
</evidence>
<dbReference type="EMBL" id="JAEMHM010000002">
    <property type="protein sequence ID" value="MBJ6723585.1"/>
    <property type="molecule type" value="Genomic_DNA"/>
</dbReference>
<dbReference type="SUPFAM" id="SSF52540">
    <property type="entry name" value="P-loop containing nucleoside triphosphate hydrolases"/>
    <property type="match status" value="2"/>
</dbReference>
<dbReference type="InterPro" id="IPR014774">
    <property type="entry name" value="KaiC-like_dom"/>
</dbReference>
<dbReference type="PROSITE" id="PS51146">
    <property type="entry name" value="KAIC"/>
    <property type="match status" value="2"/>
</dbReference>
<proteinExistence type="predicted"/>
<accession>A0A8J7JGG4</accession>
<dbReference type="Gene3D" id="3.40.50.300">
    <property type="entry name" value="P-loop containing nucleotide triphosphate hydrolases"/>
    <property type="match status" value="2"/>
</dbReference>
<feature type="domain" description="KaiC" evidence="2">
    <location>
        <begin position="249"/>
        <end position="481"/>
    </location>
</feature>
<evidence type="ECO:0000259" key="2">
    <source>
        <dbReference type="PROSITE" id="PS51146"/>
    </source>
</evidence>
<comment type="caution">
    <text evidence="3">The sequence shown here is derived from an EMBL/GenBank/DDBJ whole genome shotgun (WGS) entry which is preliminary data.</text>
</comment>
<keyword evidence="4" id="KW-1185">Reference proteome</keyword>
<dbReference type="Proteomes" id="UP000636888">
    <property type="component" value="Unassembled WGS sequence"/>
</dbReference>
<gene>
    <name evidence="3" type="primary">kaiC</name>
    <name evidence="3" type="ORF">JFN93_02580</name>
</gene>
<dbReference type="InterPro" id="IPR051347">
    <property type="entry name" value="Circadian_clock_KaiC-rel"/>
</dbReference>
<reference evidence="3" key="1">
    <citation type="submission" date="2020-12" db="EMBL/GenBank/DDBJ databases">
        <title>Geomonas sp. Red875, isolated from river sediment.</title>
        <authorList>
            <person name="Xu Z."/>
            <person name="Zhang Z."/>
            <person name="Masuda Y."/>
            <person name="Itoh H."/>
            <person name="Senoo K."/>
        </authorList>
    </citation>
    <scope>NUCLEOTIDE SEQUENCE</scope>
    <source>
        <strain evidence="3">Red875</strain>
    </source>
</reference>
<feature type="coiled-coil region" evidence="1">
    <location>
        <begin position="478"/>
        <end position="550"/>
    </location>
</feature>
<keyword evidence="1" id="KW-0175">Coiled coil</keyword>
<evidence type="ECO:0000256" key="1">
    <source>
        <dbReference type="SAM" id="Coils"/>
    </source>
</evidence>
<dbReference type="PANTHER" id="PTHR42926">
    <property type="match status" value="1"/>
</dbReference>
<dbReference type="AlphaFoldDB" id="A0A8J7JGG4"/>
<protein>
    <submittedName>
        <fullName evidence="3">Circadian clock protein KaiC</fullName>
    </submittedName>
</protein>
<dbReference type="InterPro" id="IPR010624">
    <property type="entry name" value="KaiC_dom"/>
</dbReference>
<dbReference type="InterPro" id="IPR027417">
    <property type="entry name" value="P-loop_NTPase"/>
</dbReference>
<name>A0A8J7JGG4_9BACT</name>
<dbReference type="GO" id="GO:0005524">
    <property type="term" value="F:ATP binding"/>
    <property type="evidence" value="ECO:0007669"/>
    <property type="project" value="InterPro"/>
</dbReference>